<proteinExistence type="predicted"/>
<accession>A0A8J7YB21</accession>
<dbReference type="EMBL" id="JAHQXF010000001">
    <property type="protein sequence ID" value="MBV0923961.1"/>
    <property type="molecule type" value="Genomic_DNA"/>
</dbReference>
<dbReference type="Pfam" id="PF24035">
    <property type="entry name" value="DUF7344"/>
    <property type="match status" value="1"/>
</dbReference>
<gene>
    <name evidence="2" type="ORF">KTS45_07065</name>
</gene>
<comment type="caution">
    <text evidence="2">The sequence shown here is derived from an EMBL/GenBank/DDBJ whole genome shotgun (WGS) entry which is preliminary data.</text>
</comment>
<dbReference type="RefSeq" id="WP_206674385.1">
    <property type="nucleotide sequence ID" value="NZ_JAHQXF010000001.1"/>
</dbReference>
<dbReference type="OrthoDB" id="241157at2157"/>
<protein>
    <recommendedName>
        <fullName evidence="1">DUF7344 domain-containing protein</fullName>
    </recommendedName>
</protein>
<feature type="domain" description="DUF7344" evidence="1">
    <location>
        <begin position="2"/>
        <end position="24"/>
    </location>
</feature>
<evidence type="ECO:0000313" key="3">
    <source>
        <dbReference type="Proteomes" id="UP000766550"/>
    </source>
</evidence>
<dbReference type="AlphaFoldDB" id="A0A8J7YB21"/>
<evidence type="ECO:0000259" key="1">
    <source>
        <dbReference type="Pfam" id="PF24035"/>
    </source>
</evidence>
<reference evidence="2 3" key="1">
    <citation type="submission" date="2021-06" db="EMBL/GenBank/DDBJ databases">
        <title>New haloarchaea isolates fom saline soil.</title>
        <authorList>
            <person name="Duran-Viseras A."/>
            <person name="Sanchez-Porro C.S."/>
            <person name="Ventosa A."/>
        </authorList>
    </citation>
    <scope>NUCLEOTIDE SEQUENCE [LARGE SCALE GENOMIC DNA]</scope>
    <source>
        <strain evidence="2 3">JCM 183640</strain>
    </source>
</reference>
<dbReference type="InterPro" id="IPR055768">
    <property type="entry name" value="DUF7344"/>
</dbReference>
<organism evidence="2 3">
    <name type="scientific">Haloarcula limicola</name>
    <dbReference type="NCBI Taxonomy" id="1429915"/>
    <lineage>
        <taxon>Archaea</taxon>
        <taxon>Methanobacteriati</taxon>
        <taxon>Methanobacteriota</taxon>
        <taxon>Stenosarchaea group</taxon>
        <taxon>Halobacteria</taxon>
        <taxon>Halobacteriales</taxon>
        <taxon>Haloarculaceae</taxon>
        <taxon>Haloarcula</taxon>
    </lineage>
</organism>
<evidence type="ECO:0000313" key="2">
    <source>
        <dbReference type="EMBL" id="MBV0923961.1"/>
    </source>
</evidence>
<sequence>MHHVHLPKLADHGFIEWDRESDEIRRGPNFDRARPLLELLVAHEDELPAEWF</sequence>
<name>A0A8J7YB21_9EURY</name>
<dbReference type="Proteomes" id="UP000766550">
    <property type="component" value="Unassembled WGS sequence"/>
</dbReference>
<keyword evidence="3" id="KW-1185">Reference proteome</keyword>